<evidence type="ECO:0000256" key="2">
    <source>
        <dbReference type="ARBA" id="ARBA00006047"/>
    </source>
</evidence>
<comment type="function">
    <text evidence="9 12">Allosteric enzyme that catalyzes the rate-limiting step in glycogen catabolism, the phosphorolytic cleavage of glycogen to produce glucose-1-phosphate, and plays a central role in maintaining cellular and organismal glucose homeostasis.</text>
</comment>
<evidence type="ECO:0000256" key="5">
    <source>
        <dbReference type="ARBA" id="ARBA00022679"/>
    </source>
</evidence>
<dbReference type="SUPFAM" id="SSF53756">
    <property type="entry name" value="UDP-Glycosyltransferase/glycogen phosphorylase"/>
    <property type="match status" value="1"/>
</dbReference>
<dbReference type="Gene3D" id="3.40.50.2000">
    <property type="entry name" value="Glycogen Phosphorylase B"/>
    <property type="match status" value="2"/>
</dbReference>
<keyword evidence="3" id="KW-0321">Glycogen metabolism</keyword>
<dbReference type="PANTHER" id="PTHR11468">
    <property type="entry name" value="GLYCOGEN PHOSPHORYLASE"/>
    <property type="match status" value="1"/>
</dbReference>
<evidence type="ECO:0000256" key="6">
    <source>
        <dbReference type="ARBA" id="ARBA00022898"/>
    </source>
</evidence>
<reference evidence="14 15" key="1">
    <citation type="submission" date="2019-07" db="EMBL/GenBank/DDBJ databases">
        <title>Annotation for the trematode Paragonimus westermani.</title>
        <authorList>
            <person name="Choi Y.-J."/>
        </authorList>
    </citation>
    <scope>NUCLEOTIDE SEQUENCE [LARGE SCALE GENOMIC DNA]</scope>
    <source>
        <strain evidence="14">180907_Pwestermani</strain>
    </source>
</reference>
<evidence type="ECO:0000256" key="10">
    <source>
        <dbReference type="ARBA" id="ARBA00046783"/>
    </source>
</evidence>
<keyword evidence="4 12" id="KW-0328">Glycosyltransferase</keyword>
<feature type="modified residue" description="N6-(pyridoxal phosphate)lysine" evidence="11">
    <location>
        <position position="733"/>
    </location>
</feature>
<evidence type="ECO:0000256" key="12">
    <source>
        <dbReference type="RuleBase" id="RU000587"/>
    </source>
</evidence>
<name>A0A8T0D3A0_9TREM</name>
<feature type="region of interest" description="Disordered" evidence="13">
    <location>
        <begin position="67"/>
        <end position="88"/>
    </location>
</feature>
<evidence type="ECO:0000313" key="15">
    <source>
        <dbReference type="Proteomes" id="UP000699462"/>
    </source>
</evidence>
<keyword evidence="7 12" id="KW-0119">Carbohydrate metabolism</keyword>
<evidence type="ECO:0000256" key="3">
    <source>
        <dbReference type="ARBA" id="ARBA00022600"/>
    </source>
</evidence>
<protein>
    <recommendedName>
        <fullName evidence="12">Alpha-1,4 glucan phosphorylase</fullName>
        <ecNumber evidence="12">2.4.1.1</ecNumber>
    </recommendedName>
</protein>
<dbReference type="AlphaFoldDB" id="A0A8T0D3A0"/>
<accession>A0A8T0D3A0</accession>
<dbReference type="GO" id="GO:0005737">
    <property type="term" value="C:cytoplasm"/>
    <property type="evidence" value="ECO:0007669"/>
    <property type="project" value="TreeGrafter"/>
</dbReference>
<evidence type="ECO:0000256" key="11">
    <source>
        <dbReference type="PIRSR" id="PIRSR000460-1"/>
    </source>
</evidence>
<dbReference type="InterPro" id="IPR000811">
    <property type="entry name" value="Glyco_trans_35"/>
</dbReference>
<gene>
    <name evidence="14" type="ORF">P879_02871</name>
</gene>
<comment type="cofactor">
    <cofactor evidence="1 12">
        <name>pyridoxal 5'-phosphate</name>
        <dbReference type="ChEBI" id="CHEBI:597326"/>
    </cofactor>
</comment>
<dbReference type="Pfam" id="PF00343">
    <property type="entry name" value="Phosphorylase"/>
    <property type="match status" value="1"/>
</dbReference>
<comment type="similarity">
    <text evidence="2 12">Belongs to the glycogen phosphorylase family.</text>
</comment>
<dbReference type="Proteomes" id="UP000699462">
    <property type="component" value="Unassembled WGS sequence"/>
</dbReference>
<dbReference type="FunFam" id="3.40.50.2000:FF:000002">
    <property type="entry name" value="Alpha-1,4 glucan phosphorylase"/>
    <property type="match status" value="1"/>
</dbReference>
<dbReference type="GO" id="GO:0008184">
    <property type="term" value="F:glycogen phosphorylase activity"/>
    <property type="evidence" value="ECO:0007669"/>
    <property type="project" value="InterPro"/>
</dbReference>
<keyword evidence="6 11" id="KW-0663">Pyridoxal phosphate</keyword>
<comment type="subunit">
    <text evidence="10">Homodimer; enzymatically active. Interacts with PPP1R3B; recruits the phosphatase PP1 which dephosphorylates and inactivates PYGL/glycogen phosphorylase.</text>
</comment>
<sequence length="906" mass="103432">MPALHGSLGIASVWEAAVLEQLKHDILVTSTVRRISASGLTGCKRSTRQQGACLPWDHPRATLNSRSASCVGPVQPRQKRPATGAMDDAATTVGLPLDRNVATPRDFYQALAHTVWDQLCSLWIRTQQFYRKFDPKRIYLLSMEFCMGRTLTNTMLNVNITNELDEAMYQLGLDVEELEEIESDAGLGNGGLGRLAACFLDSMATLGLAGYGQGIRYEHGAFHQVIENGWQIEQPDEWLQFGNPWEKERPEYSQSVHFGGRVIRDSDGSVHWTETEVVTAIPYDIPIPGFRNNTCNTLRLWAAKAAKNFDLQTFLQEDYINAVLARNQAENISRVLYPIDHVYEGKQLRLKQEYFLVCASLQDILRRFRADASHRDLFELPYKVAIHINDTHPALAIPELMRILLDEEHLLWRDAWEICYQTFTHTNHVAQTEALKHWSVDMIRHLLPRHMEIIEKINRDFSHLVNRRWPNDPSHFQRMSIIRGTDRPVVSMDHLSIVGSHRVNGVSLVQTNHLKTVLFKDFVELWPMKFVNKTNGITPRRWLLLCNPGLADLLMDAMHKDESWITNMSMLSRIRTQLDDASFRLALMRVKLDNKNRFAAFMKHQRNIFIDPSSLFDVMVKRVDEYKRHLLMCLHVMTLYNRIKSNSNIDLCPRTFIMGGNAAPGYYMAKLIIKLINSLARVINCDPIVAGRLKLIFLANYRVSTAERIVPAADLSEQIPCVGTEAAGTGNMKFMLNGALTIGTMDGVNVEIVEEVGKENVFIFGRSLDEVKALRSQGYDPGRFISSSPELANCLEQLRTDYYNPAEPGLFMDLYHMLVNEDRFLICADYDDYLRAQAEVDQTYRNEESWSRKVLINIAGAGKFSSDRTVSEYAREMWNVQPTEAKLPPPSEPMLTQKQARFYIGV</sequence>
<proteinExistence type="inferred from homology"/>
<evidence type="ECO:0000256" key="7">
    <source>
        <dbReference type="ARBA" id="ARBA00023277"/>
    </source>
</evidence>
<comment type="caution">
    <text evidence="14">The sequence shown here is derived from an EMBL/GenBank/DDBJ whole genome shotgun (WGS) entry which is preliminary data.</text>
</comment>
<dbReference type="NCBIfam" id="TIGR02093">
    <property type="entry name" value="P_ylase"/>
    <property type="match status" value="1"/>
</dbReference>
<evidence type="ECO:0000256" key="1">
    <source>
        <dbReference type="ARBA" id="ARBA00001933"/>
    </source>
</evidence>
<dbReference type="CDD" id="cd04300">
    <property type="entry name" value="GT35_Glycogen_Phosphorylase"/>
    <property type="match status" value="1"/>
</dbReference>
<evidence type="ECO:0000256" key="8">
    <source>
        <dbReference type="ARBA" id="ARBA00036074"/>
    </source>
</evidence>
<evidence type="ECO:0000256" key="9">
    <source>
        <dbReference type="ARBA" id="ARBA00037413"/>
    </source>
</evidence>
<keyword evidence="5 12" id="KW-0808">Transferase</keyword>
<dbReference type="InterPro" id="IPR011833">
    <property type="entry name" value="Glycg_phsphrylas"/>
</dbReference>
<evidence type="ECO:0000256" key="4">
    <source>
        <dbReference type="ARBA" id="ARBA00022676"/>
    </source>
</evidence>
<dbReference type="PANTHER" id="PTHR11468:SF3">
    <property type="entry name" value="GLYCOGEN PHOSPHORYLASE, LIVER FORM"/>
    <property type="match status" value="1"/>
</dbReference>
<dbReference type="OrthoDB" id="9215500at2759"/>
<evidence type="ECO:0000256" key="13">
    <source>
        <dbReference type="SAM" id="MobiDB-lite"/>
    </source>
</evidence>
<dbReference type="PIRSF" id="PIRSF000460">
    <property type="entry name" value="Pprylas_GlgP"/>
    <property type="match status" value="1"/>
</dbReference>
<keyword evidence="15" id="KW-1185">Reference proteome</keyword>
<dbReference type="FunFam" id="3.40.50.2000:FF:000005">
    <property type="entry name" value="Alpha-1,4 glucan phosphorylase"/>
    <property type="match status" value="1"/>
</dbReference>
<dbReference type="GO" id="GO:0030170">
    <property type="term" value="F:pyridoxal phosphate binding"/>
    <property type="evidence" value="ECO:0007669"/>
    <property type="project" value="InterPro"/>
</dbReference>
<dbReference type="EC" id="2.4.1.1" evidence="12"/>
<organism evidence="14 15">
    <name type="scientific">Paragonimus westermani</name>
    <dbReference type="NCBI Taxonomy" id="34504"/>
    <lineage>
        <taxon>Eukaryota</taxon>
        <taxon>Metazoa</taxon>
        <taxon>Spiralia</taxon>
        <taxon>Lophotrochozoa</taxon>
        <taxon>Platyhelminthes</taxon>
        <taxon>Trematoda</taxon>
        <taxon>Digenea</taxon>
        <taxon>Plagiorchiida</taxon>
        <taxon>Troglotremata</taxon>
        <taxon>Troglotrematidae</taxon>
        <taxon>Paragonimus</taxon>
    </lineage>
</organism>
<evidence type="ECO:0000313" key="14">
    <source>
        <dbReference type="EMBL" id="KAF8561091.1"/>
    </source>
</evidence>
<dbReference type="GO" id="GO:0005980">
    <property type="term" value="P:glycogen catabolic process"/>
    <property type="evidence" value="ECO:0007669"/>
    <property type="project" value="TreeGrafter"/>
</dbReference>
<dbReference type="EMBL" id="JTDF01021994">
    <property type="protein sequence ID" value="KAF8561091.1"/>
    <property type="molecule type" value="Genomic_DNA"/>
</dbReference>
<comment type="catalytic activity">
    <reaction evidence="8">
        <text>[(1-&gt;4)-alpha-D-glucosyl](n) + phosphate = [(1-&gt;4)-alpha-D-glucosyl](n-1) + alpha-D-glucose 1-phosphate</text>
        <dbReference type="Rhea" id="RHEA:41732"/>
        <dbReference type="Rhea" id="RHEA-COMP:9584"/>
        <dbReference type="Rhea" id="RHEA-COMP:9586"/>
        <dbReference type="ChEBI" id="CHEBI:15444"/>
        <dbReference type="ChEBI" id="CHEBI:43474"/>
        <dbReference type="ChEBI" id="CHEBI:58601"/>
        <dbReference type="EC" id="2.4.1.1"/>
    </reaction>
    <physiologicalReaction direction="left-to-right" evidence="8">
        <dbReference type="Rhea" id="RHEA:41733"/>
    </physiologicalReaction>
</comment>